<name>A0AA51RT17_9GAMM</name>
<dbReference type="Pfam" id="PF03960">
    <property type="entry name" value="ArsC"/>
    <property type="match status" value="1"/>
</dbReference>
<keyword evidence="4" id="KW-1185">Reference proteome</keyword>
<dbReference type="CDD" id="cd03035">
    <property type="entry name" value="ArsC_Yffb"/>
    <property type="match status" value="1"/>
</dbReference>
<dbReference type="Gene3D" id="3.40.30.10">
    <property type="entry name" value="Glutaredoxin"/>
    <property type="match status" value="1"/>
</dbReference>
<evidence type="ECO:0000256" key="1">
    <source>
        <dbReference type="ARBA" id="ARBA00007198"/>
    </source>
</evidence>
<protein>
    <submittedName>
        <fullName evidence="3">ArsC family reductase</fullName>
    </submittedName>
</protein>
<accession>A0AA51RT17</accession>
<proteinExistence type="inferred from homology"/>
<dbReference type="InterPro" id="IPR006504">
    <property type="entry name" value="Tscrpt_reg_Spx/MgsR"/>
</dbReference>
<dbReference type="NCBIfam" id="NF008107">
    <property type="entry name" value="PRK10853.1"/>
    <property type="match status" value="1"/>
</dbReference>
<dbReference type="Proteomes" id="UP001239782">
    <property type="component" value="Chromosome"/>
</dbReference>
<dbReference type="KEGG" id="plei:Q9312_17140"/>
<gene>
    <name evidence="3" type="ORF">Q9312_17140</name>
</gene>
<evidence type="ECO:0000313" key="4">
    <source>
        <dbReference type="Proteomes" id="UP001239782"/>
    </source>
</evidence>
<dbReference type="SUPFAM" id="SSF52833">
    <property type="entry name" value="Thioredoxin-like"/>
    <property type="match status" value="1"/>
</dbReference>
<dbReference type="InterPro" id="IPR006660">
    <property type="entry name" value="Arsenate_reductase-like"/>
</dbReference>
<evidence type="ECO:0000313" key="3">
    <source>
        <dbReference type="EMBL" id="WMS86944.1"/>
    </source>
</evidence>
<dbReference type="PROSITE" id="PS51353">
    <property type="entry name" value="ARSC"/>
    <property type="match status" value="1"/>
</dbReference>
<dbReference type="RefSeq" id="WP_309202080.1">
    <property type="nucleotide sequence ID" value="NZ_CP133548.1"/>
</dbReference>
<organism evidence="3 4">
    <name type="scientific">Pleionea litopenaei</name>
    <dbReference type="NCBI Taxonomy" id="3070815"/>
    <lineage>
        <taxon>Bacteria</taxon>
        <taxon>Pseudomonadati</taxon>
        <taxon>Pseudomonadota</taxon>
        <taxon>Gammaproteobacteria</taxon>
        <taxon>Oceanospirillales</taxon>
        <taxon>Pleioneaceae</taxon>
        <taxon>Pleionea</taxon>
    </lineage>
</organism>
<dbReference type="EMBL" id="CP133548">
    <property type="protein sequence ID" value="WMS86944.1"/>
    <property type="molecule type" value="Genomic_DNA"/>
</dbReference>
<comment type="similarity">
    <text evidence="1 2">Belongs to the ArsC family.</text>
</comment>
<dbReference type="AlphaFoldDB" id="A0AA51RT17"/>
<dbReference type="InterPro" id="IPR036249">
    <property type="entry name" value="Thioredoxin-like_sf"/>
</dbReference>
<dbReference type="NCBIfam" id="TIGR01617">
    <property type="entry name" value="arsC_related"/>
    <property type="match status" value="1"/>
</dbReference>
<dbReference type="PANTHER" id="PTHR30041">
    <property type="entry name" value="ARSENATE REDUCTASE"/>
    <property type="match status" value="1"/>
</dbReference>
<sequence>MTVKIFGIKNCDTMKKAFKFFEQHNIDFEFHDYKKQGLSEALAQEFIAHIPLETLVNKRGTTWRKLDDAIKDRLSTDNAAALMIENTSVIKRPIVLNKGQYLVGFNLGDYEKEFC</sequence>
<evidence type="ECO:0000256" key="2">
    <source>
        <dbReference type="PROSITE-ProRule" id="PRU01282"/>
    </source>
</evidence>
<dbReference type="PANTHER" id="PTHR30041:SF8">
    <property type="entry name" value="PROTEIN YFFB"/>
    <property type="match status" value="1"/>
</dbReference>
<reference evidence="3 4" key="1">
    <citation type="submission" date="2023-08" db="EMBL/GenBank/DDBJ databases">
        <title>Pleionea litopenaei sp. nov., isolated from stomach of juvenile Litopenaeus vannamei.</title>
        <authorList>
            <person name="Rho A.M."/>
            <person name="Hwang C.Y."/>
        </authorList>
    </citation>
    <scope>NUCLEOTIDE SEQUENCE [LARGE SCALE GENOMIC DNA]</scope>
    <source>
        <strain evidence="3 4">HL-JVS1</strain>
    </source>
</reference>